<sequence>MKKLIVISVLAIAVVLSLGAQERKKESRKEANGFLSMPIPDTVFARMRGCSYPAECLVKRSELRYLRLWHYGFDGKKHEGELVCNATIANELLTIFKQLYELRYPIERMRLIDDYGADDERAMRANNSSCFCYRKVKGHAKLSAHARGMAVDLNPFYNPYYRRLKNGKEIVQPANARKYCDRTRNFPYKITTDDPAYKLFRKYGFKWGGSWKSVKDYQHFEK</sequence>
<comment type="caution">
    <text evidence="2">The sequence shown here is derived from an EMBL/GenBank/DDBJ whole genome shotgun (WGS) entry which is preliminary data.</text>
</comment>
<keyword evidence="3" id="KW-1185">Reference proteome</keyword>
<evidence type="ECO:0000259" key="1">
    <source>
        <dbReference type="Pfam" id="PF13539"/>
    </source>
</evidence>
<gene>
    <name evidence="2" type="ORF">JHU38_07600</name>
</gene>
<dbReference type="Pfam" id="PF13539">
    <property type="entry name" value="Peptidase_M15_4"/>
    <property type="match status" value="1"/>
</dbReference>
<evidence type="ECO:0000313" key="3">
    <source>
        <dbReference type="Proteomes" id="UP000664265"/>
    </source>
</evidence>
<feature type="domain" description="Peptidase M15C" evidence="1">
    <location>
        <begin position="138"/>
        <end position="222"/>
    </location>
</feature>
<name>A0ABS3M630_9BACT</name>
<dbReference type="InterPro" id="IPR009045">
    <property type="entry name" value="Zn_M74/Hedgehog-like"/>
</dbReference>
<dbReference type="EMBL" id="JAERMS010000021">
    <property type="protein sequence ID" value="MBO1363633.1"/>
    <property type="molecule type" value="Genomic_DNA"/>
</dbReference>
<protein>
    <submittedName>
        <fullName evidence="2">M15 family metallopeptidase</fullName>
    </submittedName>
</protein>
<dbReference type="RefSeq" id="WP_107582249.1">
    <property type="nucleotide sequence ID" value="NZ_JAERMS010000021.1"/>
</dbReference>
<reference evidence="2 3" key="1">
    <citation type="submission" date="2021-01" db="EMBL/GenBank/DDBJ databases">
        <title>Prevotella A2931 sp. nov.</title>
        <authorList>
            <person name="Buhl M."/>
            <person name="Oberhettinger P."/>
        </authorList>
    </citation>
    <scope>NUCLEOTIDE SEQUENCE [LARGE SCALE GENOMIC DNA]</scope>
    <source>
        <strain evidence="2 3">A2931</strain>
    </source>
</reference>
<dbReference type="SUPFAM" id="SSF55166">
    <property type="entry name" value="Hedgehog/DD-peptidase"/>
    <property type="match status" value="1"/>
</dbReference>
<dbReference type="InterPro" id="IPR039561">
    <property type="entry name" value="Peptidase_M15C"/>
</dbReference>
<accession>A0ABS3M630</accession>
<dbReference type="Proteomes" id="UP000664265">
    <property type="component" value="Unassembled WGS sequence"/>
</dbReference>
<evidence type="ECO:0000313" key="2">
    <source>
        <dbReference type="EMBL" id="MBO1363633.1"/>
    </source>
</evidence>
<organism evidence="2 3">
    <name type="scientific">Prevotella illustrans</name>
    <dbReference type="NCBI Taxonomy" id="2800387"/>
    <lineage>
        <taxon>Bacteria</taxon>
        <taxon>Pseudomonadati</taxon>
        <taxon>Bacteroidota</taxon>
        <taxon>Bacteroidia</taxon>
        <taxon>Bacteroidales</taxon>
        <taxon>Prevotellaceae</taxon>
        <taxon>Prevotella</taxon>
    </lineage>
</organism>
<dbReference type="Gene3D" id="3.30.1380.10">
    <property type="match status" value="1"/>
</dbReference>
<proteinExistence type="predicted"/>